<gene>
    <name evidence="2" type="ORF">J5V48_09465</name>
</gene>
<dbReference type="EMBL" id="JAGFNY010000059">
    <property type="protein sequence ID" value="MBW7571118.1"/>
    <property type="molecule type" value="Genomic_DNA"/>
</dbReference>
<dbReference type="RefSeq" id="WP_219938353.1">
    <property type="nucleotide sequence ID" value="NZ_JAGFNY010000059.1"/>
</dbReference>
<evidence type="ECO:0000256" key="1">
    <source>
        <dbReference type="SAM" id="Coils"/>
    </source>
</evidence>
<comment type="caution">
    <text evidence="2">The sequence shown here is derived from an EMBL/GenBank/DDBJ whole genome shotgun (WGS) entry which is preliminary data.</text>
</comment>
<protein>
    <submittedName>
        <fullName evidence="2">Uncharacterized protein</fullName>
    </submittedName>
</protein>
<sequence>MISNANVTAVINAAYNKDFPLSAGKLLELVNSDMSTYELLDVICDFINSMSIIEHKKDVTTLCQMKTKMKELTSKIRSLQENYNDAMNQLLKTKEEVLSMQAEKGKILIQNSLLSCEKEALKSQIERNKLLM</sequence>
<evidence type="ECO:0000313" key="3">
    <source>
        <dbReference type="Proteomes" id="UP000731465"/>
    </source>
</evidence>
<evidence type="ECO:0000313" key="2">
    <source>
        <dbReference type="EMBL" id="MBW7571118.1"/>
    </source>
</evidence>
<organism evidence="2 3">
    <name type="scientific">Succinivibrio faecicola</name>
    <dbReference type="NCBI Taxonomy" id="2820300"/>
    <lineage>
        <taxon>Bacteria</taxon>
        <taxon>Pseudomonadati</taxon>
        <taxon>Pseudomonadota</taxon>
        <taxon>Gammaproteobacteria</taxon>
        <taxon>Aeromonadales</taxon>
        <taxon>Succinivibrionaceae</taxon>
        <taxon>Succinivibrio</taxon>
    </lineage>
</organism>
<dbReference type="Proteomes" id="UP000731465">
    <property type="component" value="Unassembled WGS sequence"/>
</dbReference>
<accession>A0ABS7DIS3</accession>
<proteinExistence type="predicted"/>
<reference evidence="2 3" key="1">
    <citation type="submission" date="2021-03" db="EMBL/GenBank/DDBJ databases">
        <title>Succinivibrio sp. nov. isolated from feces of cow.</title>
        <authorList>
            <person name="Choi J.-Y."/>
        </authorList>
    </citation>
    <scope>NUCLEOTIDE SEQUENCE [LARGE SCALE GENOMIC DNA]</scope>
    <source>
        <strain evidence="2 3">AGMB01872</strain>
    </source>
</reference>
<keyword evidence="1" id="KW-0175">Coiled coil</keyword>
<feature type="coiled-coil region" evidence="1">
    <location>
        <begin position="69"/>
        <end position="103"/>
    </location>
</feature>
<keyword evidence="3" id="KW-1185">Reference proteome</keyword>
<name>A0ABS7DIS3_9GAMM</name>